<accession>A0A927R141</accession>
<dbReference type="RefSeq" id="WP_192770112.1">
    <property type="nucleotide sequence ID" value="NZ_JADBEB010000001.1"/>
</dbReference>
<sequence>MAFGAAVLLVLALVGGGLWRYFDHPESPIHESAVDDAAKKVDGVLDRFEYDHLFKADDYAHSAGQHPDVKVLAVTGETHWETGVTLVLQVTGHGVEIGADGSVIDERDEPVCFRIQLGPDDDGRDDDIDCPAGKSVPVTKDPSLTGVDARLKSALEAAGPDEPAVRAAIIALKLDPAIRQDVAAKDGRVGVALRAAQYDCILARVTSTGAEIWRPSHTQLAPGELPCAAGIALSSTFGKYPH</sequence>
<proteinExistence type="predicted"/>
<dbReference type="AlphaFoldDB" id="A0A927R141"/>
<keyword evidence="2" id="KW-1185">Reference proteome</keyword>
<dbReference type="Proteomes" id="UP000649753">
    <property type="component" value="Unassembled WGS sequence"/>
</dbReference>
<evidence type="ECO:0000313" key="1">
    <source>
        <dbReference type="EMBL" id="MBE1490922.1"/>
    </source>
</evidence>
<reference evidence="1" key="1">
    <citation type="submission" date="2020-10" db="EMBL/GenBank/DDBJ databases">
        <title>Sequencing the genomes of 1000 actinobacteria strains.</title>
        <authorList>
            <person name="Klenk H.-P."/>
        </authorList>
    </citation>
    <scope>NUCLEOTIDE SEQUENCE</scope>
    <source>
        <strain evidence="1">DSM 46832</strain>
    </source>
</reference>
<dbReference type="EMBL" id="JADBEB010000001">
    <property type="protein sequence ID" value="MBE1490922.1"/>
    <property type="molecule type" value="Genomic_DNA"/>
</dbReference>
<protein>
    <submittedName>
        <fullName evidence="1">Uncharacterized protein</fullName>
    </submittedName>
</protein>
<name>A0A927R141_9ACTN</name>
<organism evidence="1 2">
    <name type="scientific">Plantactinospora soyae</name>
    <dbReference type="NCBI Taxonomy" id="1544732"/>
    <lineage>
        <taxon>Bacteria</taxon>
        <taxon>Bacillati</taxon>
        <taxon>Actinomycetota</taxon>
        <taxon>Actinomycetes</taxon>
        <taxon>Micromonosporales</taxon>
        <taxon>Micromonosporaceae</taxon>
        <taxon>Plantactinospora</taxon>
    </lineage>
</organism>
<gene>
    <name evidence="1" type="ORF">H4W31_006560</name>
</gene>
<evidence type="ECO:0000313" key="2">
    <source>
        <dbReference type="Proteomes" id="UP000649753"/>
    </source>
</evidence>
<comment type="caution">
    <text evidence="1">The sequence shown here is derived from an EMBL/GenBank/DDBJ whole genome shotgun (WGS) entry which is preliminary data.</text>
</comment>